<comment type="similarity">
    <text evidence="1 7">Belongs to the DNA polymerase type-B family.</text>
</comment>
<evidence type="ECO:0000256" key="4">
    <source>
        <dbReference type="ARBA" id="ARBA00022932"/>
    </source>
</evidence>
<feature type="domain" description="DNA-directed DNA polymerase family B exonuclease" evidence="10">
    <location>
        <begin position="102"/>
        <end position="291"/>
    </location>
</feature>
<reference evidence="11 14" key="1">
    <citation type="submission" date="2016-04" db="EMBL/GenBank/DDBJ databases">
        <authorList>
            <person name="Evans L.H."/>
            <person name="Alamgir A."/>
            <person name="Owens N."/>
            <person name="Weber N.D."/>
            <person name="Virtaneva K."/>
            <person name="Barbian K."/>
            <person name="Babar A."/>
            <person name="Rosenke K."/>
        </authorList>
    </citation>
    <scope>NUCLEOTIDE SEQUENCE [LARGE SCALE GENOMIC DNA]</scope>
    <source>
        <strain evidence="11">S5</strain>
        <strain evidence="14">S5(T) (JCM 30642 \VKM B-2941)</strain>
    </source>
</reference>
<dbReference type="InterPro" id="IPR036397">
    <property type="entry name" value="RNaseH_sf"/>
</dbReference>
<dbReference type="Proteomes" id="UP000195607">
    <property type="component" value="Chromosome I"/>
</dbReference>
<dbReference type="Pfam" id="PF03104">
    <property type="entry name" value="DNA_pol_B_exo1"/>
    <property type="match status" value="1"/>
</dbReference>
<name>A0A1N5TB13_9ARCH</name>
<dbReference type="SMART" id="SM00486">
    <property type="entry name" value="POLBc"/>
    <property type="match status" value="1"/>
</dbReference>
<dbReference type="Pfam" id="PF00136">
    <property type="entry name" value="DNA_pol_B"/>
    <property type="match status" value="1"/>
</dbReference>
<dbReference type="InterPro" id="IPR006133">
    <property type="entry name" value="DNA-dir_DNA_pol_B_exonuc"/>
</dbReference>
<dbReference type="InterPro" id="IPR012337">
    <property type="entry name" value="RNaseH-like_sf"/>
</dbReference>
<dbReference type="InterPro" id="IPR006134">
    <property type="entry name" value="DNA-dir_DNA_pol_B_multi_dom"/>
</dbReference>
<evidence type="ECO:0000259" key="9">
    <source>
        <dbReference type="Pfam" id="PF00136"/>
    </source>
</evidence>
<dbReference type="RefSeq" id="WP_077075962.1">
    <property type="nucleotide sequence ID" value="NZ_LT671858.1"/>
</dbReference>
<organism evidence="11 14">
    <name type="scientific">Cuniculiplasma divulgatum</name>
    <dbReference type="NCBI Taxonomy" id="1673428"/>
    <lineage>
        <taxon>Archaea</taxon>
        <taxon>Methanobacteriati</taxon>
        <taxon>Thermoplasmatota</taxon>
        <taxon>Thermoplasmata</taxon>
        <taxon>Thermoplasmatales</taxon>
        <taxon>Cuniculiplasmataceae</taxon>
        <taxon>Cuniculiplasma</taxon>
    </lineage>
</organism>
<comment type="catalytic activity">
    <reaction evidence="6 7">
        <text>DNA(n) + a 2'-deoxyribonucleoside 5'-triphosphate = DNA(n+1) + diphosphate</text>
        <dbReference type="Rhea" id="RHEA:22508"/>
        <dbReference type="Rhea" id="RHEA-COMP:17339"/>
        <dbReference type="Rhea" id="RHEA-COMP:17340"/>
        <dbReference type="ChEBI" id="CHEBI:33019"/>
        <dbReference type="ChEBI" id="CHEBI:61560"/>
        <dbReference type="ChEBI" id="CHEBI:173112"/>
        <dbReference type="EC" id="2.7.7.7"/>
    </reaction>
</comment>
<gene>
    <name evidence="12" type="ORF">CPM_0484</name>
    <name evidence="11" type="ORF">CSP5_0512</name>
</gene>
<dbReference type="EMBL" id="LT719092">
    <property type="protein sequence ID" value="SJK84364.1"/>
    <property type="molecule type" value="Genomic_DNA"/>
</dbReference>
<evidence type="ECO:0000259" key="10">
    <source>
        <dbReference type="Pfam" id="PF03104"/>
    </source>
</evidence>
<evidence type="ECO:0000256" key="1">
    <source>
        <dbReference type="ARBA" id="ARBA00005755"/>
    </source>
</evidence>
<dbReference type="Gene3D" id="3.90.1600.10">
    <property type="entry name" value="Palm domain of DNA polymerase"/>
    <property type="match status" value="1"/>
</dbReference>
<dbReference type="STRING" id="1673428.CPM_0484"/>
<evidence type="ECO:0000256" key="2">
    <source>
        <dbReference type="ARBA" id="ARBA00022679"/>
    </source>
</evidence>
<evidence type="ECO:0000256" key="3">
    <source>
        <dbReference type="ARBA" id="ARBA00022695"/>
    </source>
</evidence>
<protein>
    <recommendedName>
        <fullName evidence="7">DNA polymerase</fullName>
        <ecNumber evidence="7">2.7.7.7</ecNumber>
    </recommendedName>
</protein>
<dbReference type="Gene3D" id="1.10.132.60">
    <property type="entry name" value="DNA polymerase family B, C-terminal domain"/>
    <property type="match status" value="1"/>
</dbReference>
<dbReference type="Gene3D" id="3.30.342.10">
    <property type="entry name" value="DNA Polymerase, chain B, domain 1"/>
    <property type="match status" value="1"/>
</dbReference>
<evidence type="ECO:0000313" key="11">
    <source>
        <dbReference type="EMBL" id="SIM45297.1"/>
    </source>
</evidence>
<dbReference type="KEGG" id="cdiv:CPM_0484"/>
<dbReference type="InterPro" id="IPR017964">
    <property type="entry name" value="DNA-dir_DNA_pol_B_CS"/>
</dbReference>
<keyword evidence="2 7" id="KW-0808">Transferase</keyword>
<dbReference type="PANTHER" id="PTHR10322">
    <property type="entry name" value="DNA POLYMERASE CATALYTIC SUBUNIT"/>
    <property type="match status" value="1"/>
</dbReference>
<dbReference type="AlphaFoldDB" id="A0A1N5TB13"/>
<dbReference type="PRINTS" id="PR00106">
    <property type="entry name" value="DNAPOLB"/>
</dbReference>
<dbReference type="GO" id="GO:0000166">
    <property type="term" value="F:nucleotide binding"/>
    <property type="evidence" value="ECO:0007669"/>
    <property type="project" value="InterPro"/>
</dbReference>
<keyword evidence="3 7" id="KW-0548">Nucleotidyltransferase</keyword>
<dbReference type="CDD" id="cd05160">
    <property type="entry name" value="DEDDy_DNA_polB_exo"/>
    <property type="match status" value="1"/>
</dbReference>
<evidence type="ECO:0000256" key="6">
    <source>
        <dbReference type="ARBA" id="ARBA00049244"/>
    </source>
</evidence>
<dbReference type="InterPro" id="IPR023211">
    <property type="entry name" value="DNA_pol_palm_dom_sf"/>
</dbReference>
<evidence type="ECO:0000313" key="14">
    <source>
        <dbReference type="Proteomes" id="UP000195607"/>
    </source>
</evidence>
<accession>A0A1N5TB13</accession>
<dbReference type="EMBL" id="LT671858">
    <property type="protein sequence ID" value="SIM45297.1"/>
    <property type="molecule type" value="Genomic_DNA"/>
</dbReference>
<keyword evidence="7" id="KW-0235">DNA replication</keyword>
<dbReference type="Gene3D" id="3.30.420.10">
    <property type="entry name" value="Ribonuclease H-like superfamily/Ribonuclease H"/>
    <property type="match status" value="1"/>
</dbReference>
<dbReference type="GeneID" id="41587808"/>
<dbReference type="PANTHER" id="PTHR10322:SF23">
    <property type="entry name" value="DNA POLYMERASE DELTA CATALYTIC SUBUNIT"/>
    <property type="match status" value="1"/>
</dbReference>
<dbReference type="GO" id="GO:0003677">
    <property type="term" value="F:DNA binding"/>
    <property type="evidence" value="ECO:0007669"/>
    <property type="project" value="UniProtKB-KW"/>
</dbReference>
<dbReference type="Proteomes" id="UP000187822">
    <property type="component" value="Chromosome I"/>
</dbReference>
<dbReference type="GO" id="GO:0006261">
    <property type="term" value="P:DNA-templated DNA replication"/>
    <property type="evidence" value="ECO:0007669"/>
    <property type="project" value="TreeGrafter"/>
</dbReference>
<dbReference type="InterPro" id="IPR042087">
    <property type="entry name" value="DNA_pol_B_thumb"/>
</dbReference>
<evidence type="ECO:0000313" key="13">
    <source>
        <dbReference type="Proteomes" id="UP000187822"/>
    </source>
</evidence>
<dbReference type="InterPro" id="IPR043502">
    <property type="entry name" value="DNA/RNA_pol_sf"/>
</dbReference>
<dbReference type="OrthoDB" id="323192at2157"/>
<dbReference type="PROSITE" id="PS00116">
    <property type="entry name" value="DNA_POLYMERASE_B"/>
    <property type="match status" value="1"/>
</dbReference>
<keyword evidence="13" id="KW-1185">Reference proteome</keyword>
<dbReference type="GO" id="GO:0003887">
    <property type="term" value="F:DNA-directed DNA polymerase activity"/>
    <property type="evidence" value="ECO:0007669"/>
    <property type="project" value="UniProtKB-KW"/>
</dbReference>
<dbReference type="SUPFAM" id="SSF53098">
    <property type="entry name" value="Ribonuclease H-like"/>
    <property type="match status" value="1"/>
</dbReference>
<dbReference type="CDD" id="cd00145">
    <property type="entry name" value="POLBc"/>
    <property type="match status" value="1"/>
</dbReference>
<evidence type="ECO:0000256" key="5">
    <source>
        <dbReference type="ARBA" id="ARBA00023125"/>
    </source>
</evidence>
<dbReference type="Gene3D" id="1.10.287.690">
    <property type="entry name" value="Helix hairpin bin"/>
    <property type="match status" value="1"/>
</dbReference>
<dbReference type="InterPro" id="IPR050240">
    <property type="entry name" value="DNA_pol_type-B"/>
</dbReference>
<sequence>MKISLRIISSSYRTSDTVLEIFGRTIDGTSVTVLCGGFDPYFDVIEPNEQEIEGIKKNQEFKRMENLELWVKGETRKAIRIYVNHPYKVPELRSLFVSTVMAADIPFHHRFIYDLDLGACIEVEGEEVIDRNRYHTDMVLKADIKGIRTTDDFTPDVRVLSFDIENAFPPDEGDTYGKIIVIGYSIRSKKGIETEKGAITGEEKEILSNFNKLILEKDPDIIIGYNIDGYDLPVIEYRMERYRLTLDIGRDGSKARRMNGQFWRVKGRIISDVWWNVKKILKPKHETLNYVAMELLNEGKDDVDRLNIMEEYKNRPKEVIDYCIKDADLTLRIMEKMRVVDRNMFMSTVTKLPLEDTTNGGTSNYVDSLLIRLATQRNIAVPMTASQALKDRAIEGGHVESIGAGLYDMVIVLDFKSMYPSIIMKYNICFTTLSEKGTIISPTGARFLDPSVRKGLIPELLQTLMARRDQVKKQMKQATGDEKDYLDGVQNAIKILMNTFYGVLASSFYRFTNPELGSSVTSFARNTIMGLIDKLKKKDLKVIYGDTDSVFIESGKKELTDAIKMGNDLSKEISDDLHILIEFEKIMDPFFSHGAKKRYVGKIVYPMDSAGEMLVRGYEVRRTDSFDMQSELLESVFDSLMKKDVSGARKNAVDVIERMISGDRSIDISKLVISRSVKDSASYANADSMANVRAARKLQERGERFIPGMKVSWIVTNSRVTPQEVEPYIDGEKFEDEPDWLYYAKRVEETVNRVFESLDEPIHLVEQGSKSGKRQQAVHNSKNTTLDSFMEG</sequence>
<dbReference type="EC" id="2.7.7.7" evidence="7"/>
<reference evidence="12" key="3">
    <citation type="submission" date="2016-06" db="EMBL/GenBank/DDBJ databases">
        <authorList>
            <person name="Olsen C.W."/>
            <person name="Carey S."/>
            <person name="Hinshaw L."/>
            <person name="Karasin A.I."/>
        </authorList>
    </citation>
    <scope>NUCLEOTIDE SEQUENCE [LARGE SCALE GENOMIC DNA]</scope>
    <source>
        <strain evidence="12">PM4</strain>
    </source>
</reference>
<evidence type="ECO:0000256" key="8">
    <source>
        <dbReference type="SAM" id="MobiDB-lite"/>
    </source>
</evidence>
<reference evidence="13" key="2">
    <citation type="submission" date="2016-06" db="EMBL/GenBank/DDBJ databases">
        <authorList>
            <person name="Toshchakov V.S."/>
        </authorList>
    </citation>
    <scope>NUCLEOTIDE SEQUENCE [LARGE SCALE GENOMIC DNA]</scope>
    <source>
        <strain>PM4 (JCM 30641</strain>
        <strain evidence="13">\VKM B-2940)</strain>
    </source>
</reference>
<keyword evidence="4 7" id="KW-0239">DNA-directed DNA polymerase</keyword>
<dbReference type="InterPro" id="IPR006172">
    <property type="entry name" value="DNA-dir_DNA_pol_B"/>
</dbReference>
<keyword evidence="5 7" id="KW-0238">DNA-binding</keyword>
<feature type="compositionally biased region" description="Polar residues" evidence="8">
    <location>
        <begin position="777"/>
        <end position="792"/>
    </location>
</feature>
<dbReference type="SUPFAM" id="SSF56672">
    <property type="entry name" value="DNA/RNA polymerases"/>
    <property type="match status" value="1"/>
</dbReference>
<evidence type="ECO:0000313" key="12">
    <source>
        <dbReference type="EMBL" id="SJK84364.1"/>
    </source>
</evidence>
<feature type="region of interest" description="Disordered" evidence="8">
    <location>
        <begin position="767"/>
        <end position="792"/>
    </location>
</feature>
<proteinExistence type="inferred from homology"/>
<feature type="domain" description="DNA-directed DNA polymerase family B multifunctional" evidence="9">
    <location>
        <begin position="353"/>
        <end position="757"/>
    </location>
</feature>
<evidence type="ECO:0000256" key="7">
    <source>
        <dbReference type="RuleBase" id="RU000442"/>
    </source>
</evidence>